<dbReference type="Proteomes" id="UP000005384">
    <property type="component" value="Unassembled WGS sequence"/>
</dbReference>
<reference evidence="1 2" key="1">
    <citation type="submission" date="2011-08" db="EMBL/GenBank/DDBJ databases">
        <title>The Genome Sequence of Clostridium hathewayi WAL-18680.</title>
        <authorList>
            <consortium name="The Broad Institute Genome Sequencing Platform"/>
            <person name="Earl A."/>
            <person name="Ward D."/>
            <person name="Feldgarden M."/>
            <person name="Gevers D."/>
            <person name="Finegold S.M."/>
            <person name="Summanen P.H."/>
            <person name="Molitoris D.R."/>
            <person name="Song M."/>
            <person name="Daigneault M."/>
            <person name="Allen-Vercoe E."/>
            <person name="Young S.K."/>
            <person name="Zeng Q."/>
            <person name="Gargeya S."/>
            <person name="Fitzgerald M."/>
            <person name="Haas B."/>
            <person name="Abouelleil A."/>
            <person name="Alvarado L."/>
            <person name="Arachchi H.M."/>
            <person name="Berlin A."/>
            <person name="Brown A."/>
            <person name="Chapman S.B."/>
            <person name="Chen Z."/>
            <person name="Dunbar C."/>
            <person name="Freedman E."/>
            <person name="Gearin G."/>
            <person name="Gellesch M."/>
            <person name="Goldberg J."/>
            <person name="Griggs A."/>
            <person name="Gujja S."/>
            <person name="Heiman D."/>
            <person name="Howarth C."/>
            <person name="Larson L."/>
            <person name="Lui A."/>
            <person name="MacDonald P.J.P."/>
            <person name="Montmayeur A."/>
            <person name="Murphy C."/>
            <person name="Neiman D."/>
            <person name="Pearson M."/>
            <person name="Priest M."/>
            <person name="Roberts A."/>
            <person name="Saif S."/>
            <person name="Shea T."/>
            <person name="Shenoy N."/>
            <person name="Sisk P."/>
            <person name="Stolte C."/>
            <person name="Sykes S."/>
            <person name="Wortman J."/>
            <person name="Nusbaum C."/>
            <person name="Birren B."/>
        </authorList>
    </citation>
    <scope>NUCLEOTIDE SEQUENCE [LARGE SCALE GENOMIC DNA]</scope>
    <source>
        <strain evidence="1 2">WAL-18680</strain>
    </source>
</reference>
<name>G5IC26_9FIRM</name>
<dbReference type="EMBL" id="ADLN01000009">
    <property type="protein sequence ID" value="EHI60944.1"/>
    <property type="molecule type" value="Genomic_DNA"/>
</dbReference>
<evidence type="ECO:0008006" key="3">
    <source>
        <dbReference type="Google" id="ProtNLM"/>
    </source>
</evidence>
<dbReference type="PANTHER" id="PTHR42967">
    <property type="entry name" value="METAL DEPENDENT HYDROLASE"/>
    <property type="match status" value="1"/>
</dbReference>
<dbReference type="PATRIC" id="fig|742737.3.peg.1010"/>
<dbReference type="SUPFAM" id="SSF56281">
    <property type="entry name" value="Metallo-hydrolase/oxidoreductase"/>
    <property type="match status" value="1"/>
</dbReference>
<proteinExistence type="predicted"/>
<dbReference type="Gene3D" id="3.60.15.10">
    <property type="entry name" value="Ribonuclease Z/Hydroxyacylglutathione hydrolase-like"/>
    <property type="match status" value="1"/>
</dbReference>
<accession>G5IC26</accession>
<comment type="caution">
    <text evidence="1">The sequence shown here is derived from an EMBL/GenBank/DDBJ whole genome shotgun (WGS) entry which is preliminary data.</text>
</comment>
<keyword evidence="2" id="KW-1185">Reference proteome</keyword>
<dbReference type="HOGENOM" id="CLU_070010_3_0_9"/>
<evidence type="ECO:0000313" key="1">
    <source>
        <dbReference type="EMBL" id="EHI60944.1"/>
    </source>
</evidence>
<evidence type="ECO:0000313" key="2">
    <source>
        <dbReference type="Proteomes" id="UP000005384"/>
    </source>
</evidence>
<organism evidence="1 2">
    <name type="scientific">Hungatella hathewayi WAL-18680</name>
    <dbReference type="NCBI Taxonomy" id="742737"/>
    <lineage>
        <taxon>Bacteria</taxon>
        <taxon>Bacillati</taxon>
        <taxon>Bacillota</taxon>
        <taxon>Clostridia</taxon>
        <taxon>Lachnospirales</taxon>
        <taxon>Lachnospiraceae</taxon>
        <taxon>Hungatella</taxon>
    </lineage>
</organism>
<protein>
    <recommendedName>
        <fullName evidence="3">Metallo-beta-lactamase domain-containing protein</fullName>
    </recommendedName>
</protein>
<gene>
    <name evidence="1" type="ORF">HMPREF9473_01009</name>
</gene>
<sequence length="205" mass="23474">MTITWLGHSCFKLESQGYSLILDPYSDGNVPGLAFLREEANMVLMSHNHNDHNAKKNVQLVRDTAPNPFRIQELHTFHDEMEGALRGDNTIHIINDGTYRVAHLGDLGCSLDREQEDALQGLDVLMIPVGGYYTIDAVKAHRIAERLIPKIVIPMHFRGENYGYNVLESVEEFLKLRYDVVRHQGNTLVLKRDTPWQTAVFTYKR</sequence>
<dbReference type="AlphaFoldDB" id="G5IC26"/>
<dbReference type="Pfam" id="PF13483">
    <property type="entry name" value="Lactamase_B_3"/>
    <property type="match status" value="1"/>
</dbReference>
<dbReference type="PANTHER" id="PTHR42967:SF1">
    <property type="entry name" value="MBL FOLD METALLO-HYDROLASE"/>
    <property type="match status" value="1"/>
</dbReference>
<dbReference type="InterPro" id="IPR036866">
    <property type="entry name" value="RibonucZ/Hydroxyglut_hydro"/>
</dbReference>